<dbReference type="RefSeq" id="WP_191770304.1">
    <property type="nucleotide sequence ID" value="NZ_JACSQS010000006.1"/>
</dbReference>
<gene>
    <name evidence="2" type="ORF">H9654_07870</name>
</gene>
<comment type="caution">
    <text evidence="2">The sequence shown here is derived from an EMBL/GenBank/DDBJ whole genome shotgun (WGS) entry which is preliminary data.</text>
</comment>
<reference evidence="2 3" key="1">
    <citation type="submission" date="2020-08" db="EMBL/GenBank/DDBJ databases">
        <title>A Genomic Blueprint of the Chicken Gut Microbiome.</title>
        <authorList>
            <person name="Gilroy R."/>
            <person name="Ravi A."/>
            <person name="Getino M."/>
            <person name="Pursley I."/>
            <person name="Horton D.L."/>
            <person name="Alikhan N.-F."/>
            <person name="Baker D."/>
            <person name="Gharbi K."/>
            <person name="Hall N."/>
            <person name="Watson M."/>
            <person name="Adriaenssens E.M."/>
            <person name="Foster-Nyarko E."/>
            <person name="Jarju S."/>
            <person name="Secka A."/>
            <person name="Antonio M."/>
            <person name="Oren A."/>
            <person name="Chaudhuri R."/>
            <person name="La Ragione R.M."/>
            <person name="Hildebrand F."/>
            <person name="Pallen M.J."/>
        </authorList>
    </citation>
    <scope>NUCLEOTIDE SEQUENCE [LARGE SCALE GENOMIC DNA]</scope>
    <source>
        <strain evidence="2 3">Sa5BUN4</strain>
    </source>
</reference>
<protein>
    <submittedName>
        <fullName evidence="2">GNAT family N-acetyltransferase</fullName>
    </submittedName>
</protein>
<dbReference type="Proteomes" id="UP000636938">
    <property type="component" value="Unassembled WGS sequence"/>
</dbReference>
<dbReference type="Gene3D" id="3.40.630.30">
    <property type="match status" value="1"/>
</dbReference>
<dbReference type="InterPro" id="IPR000182">
    <property type="entry name" value="GNAT_dom"/>
</dbReference>
<organism evidence="2 3">
    <name type="scientific">Stenotrophomonas lacuserhaii</name>
    <dbReference type="NCBI Taxonomy" id="2760084"/>
    <lineage>
        <taxon>Bacteria</taxon>
        <taxon>Pseudomonadati</taxon>
        <taxon>Pseudomonadota</taxon>
        <taxon>Gammaproteobacteria</taxon>
        <taxon>Lysobacterales</taxon>
        <taxon>Lysobacteraceae</taxon>
        <taxon>Stenotrophomonas</taxon>
    </lineage>
</organism>
<dbReference type="AlphaFoldDB" id="A0A8X8FQJ2"/>
<evidence type="ECO:0000313" key="2">
    <source>
        <dbReference type="EMBL" id="MBD7954121.1"/>
    </source>
</evidence>
<dbReference type="InterPro" id="IPR016181">
    <property type="entry name" value="Acyl_CoA_acyltransferase"/>
</dbReference>
<dbReference type="EMBL" id="JACSQS010000006">
    <property type="protein sequence ID" value="MBD7954121.1"/>
    <property type="molecule type" value="Genomic_DNA"/>
</dbReference>
<name>A0A8X8FQJ2_9GAMM</name>
<dbReference type="GO" id="GO:0016747">
    <property type="term" value="F:acyltransferase activity, transferring groups other than amino-acyl groups"/>
    <property type="evidence" value="ECO:0007669"/>
    <property type="project" value="InterPro"/>
</dbReference>
<keyword evidence="3" id="KW-1185">Reference proteome</keyword>
<dbReference type="SUPFAM" id="SSF55729">
    <property type="entry name" value="Acyl-CoA N-acyltransferases (Nat)"/>
    <property type="match status" value="1"/>
</dbReference>
<dbReference type="Pfam" id="PF13302">
    <property type="entry name" value="Acetyltransf_3"/>
    <property type="match status" value="1"/>
</dbReference>
<sequence>MSTPTGWTAAPTLSGRHVSLEPLQAAHVPGLQRAVQGTGLDQLWFTQVPSVTGVADYVEAALQAQDEGKMLPMVIRDASGEIVGTTRYYGLDASVPKLSIGYTWHAPRVQRSGVNTEAKLLLLRHAFETLGCLAVVFETSWFNHTSRTAIARLGAKQDGVLRNHTRHPDGTPRDTVVFSIIDTEWAAVKRHLQFRLDTHA</sequence>
<proteinExistence type="predicted"/>
<accession>A0A8X8FQJ2</accession>
<evidence type="ECO:0000313" key="3">
    <source>
        <dbReference type="Proteomes" id="UP000636938"/>
    </source>
</evidence>
<dbReference type="PANTHER" id="PTHR43610:SF1">
    <property type="entry name" value="N-ACETYLTRANSFERASE DOMAIN-CONTAINING PROTEIN"/>
    <property type="match status" value="1"/>
</dbReference>
<evidence type="ECO:0000259" key="1">
    <source>
        <dbReference type="Pfam" id="PF13302"/>
    </source>
</evidence>
<feature type="domain" description="N-acetyltransferase" evidence="1">
    <location>
        <begin position="19"/>
        <end position="156"/>
    </location>
</feature>
<dbReference type="PANTHER" id="PTHR43610">
    <property type="entry name" value="BLL6696 PROTEIN"/>
    <property type="match status" value="1"/>
</dbReference>